<keyword evidence="5" id="KW-1133">Transmembrane helix</keyword>
<evidence type="ECO:0000256" key="5">
    <source>
        <dbReference type="SAM" id="Phobius"/>
    </source>
</evidence>
<protein>
    <recommendedName>
        <fullName evidence="6">Methyltransferase domain-containing protein</fullName>
    </recommendedName>
</protein>
<sequence>MSAIDTSVWYKSDYGTRLKPSSQFRDRAWPLGGYPCIGMWMFLLPGLAGFREFSALVERARQSDSTILDLGCGLGQDLRLLAAHGVPTERMVAVDVEPRLWELGYELFKDGGGRMQAKFIQGDFHTMTDEQLAPVQGKVDLVIAAQFLHLFSYEGQLVACKRIVALSKLGTTVVGFQQGHVRPVEYRRPWGVTFYQNRESFVKMWGAVQEETRTVWDLEVREVSLLDWGMQEEDFAWMSENRIGIEFVISRVS</sequence>
<dbReference type="PANTHER" id="PTHR35897:SF1">
    <property type="entry name" value="METHYLTRANSFERASE AUSD"/>
    <property type="match status" value="1"/>
</dbReference>
<name>A0A395I4X2_ASPHC</name>
<dbReference type="InterPro" id="IPR041698">
    <property type="entry name" value="Methyltransf_25"/>
</dbReference>
<comment type="similarity">
    <text evidence="4">Belongs to the class I-like SAM-binding methyltransferase superfamily.</text>
</comment>
<keyword evidence="8" id="KW-1185">Reference proteome</keyword>
<organism evidence="7 8">
    <name type="scientific">Aspergillus homomorphus (strain CBS 101889)</name>
    <dbReference type="NCBI Taxonomy" id="1450537"/>
    <lineage>
        <taxon>Eukaryota</taxon>
        <taxon>Fungi</taxon>
        <taxon>Dikarya</taxon>
        <taxon>Ascomycota</taxon>
        <taxon>Pezizomycotina</taxon>
        <taxon>Eurotiomycetes</taxon>
        <taxon>Eurotiomycetidae</taxon>
        <taxon>Eurotiales</taxon>
        <taxon>Aspergillaceae</taxon>
        <taxon>Aspergillus</taxon>
        <taxon>Aspergillus subgen. Circumdati</taxon>
    </lineage>
</organism>
<dbReference type="Gene3D" id="3.40.50.150">
    <property type="entry name" value="Vaccinia Virus protein VP39"/>
    <property type="match status" value="1"/>
</dbReference>
<dbReference type="GeneID" id="37201908"/>
<dbReference type="InterPro" id="IPR029063">
    <property type="entry name" value="SAM-dependent_MTases_sf"/>
</dbReference>
<comment type="pathway">
    <text evidence="1">Secondary metabolite biosynthesis.</text>
</comment>
<dbReference type="CDD" id="cd02440">
    <property type="entry name" value="AdoMet_MTases"/>
    <property type="match status" value="1"/>
</dbReference>
<dbReference type="GO" id="GO:0016740">
    <property type="term" value="F:transferase activity"/>
    <property type="evidence" value="ECO:0007669"/>
    <property type="project" value="UniProtKB-KW"/>
</dbReference>
<evidence type="ECO:0000259" key="6">
    <source>
        <dbReference type="Pfam" id="PF13649"/>
    </source>
</evidence>
<dbReference type="RefSeq" id="XP_025552578.1">
    <property type="nucleotide sequence ID" value="XM_025697619.1"/>
</dbReference>
<dbReference type="SUPFAM" id="SSF53335">
    <property type="entry name" value="S-adenosyl-L-methionine-dependent methyltransferases"/>
    <property type="match status" value="1"/>
</dbReference>
<evidence type="ECO:0000256" key="2">
    <source>
        <dbReference type="ARBA" id="ARBA00022679"/>
    </source>
</evidence>
<dbReference type="EMBL" id="KZ824279">
    <property type="protein sequence ID" value="RAL13424.1"/>
    <property type="molecule type" value="Genomic_DNA"/>
</dbReference>
<keyword evidence="5" id="KW-0472">Membrane</keyword>
<dbReference type="InterPro" id="IPR051654">
    <property type="entry name" value="Meroterpenoid_MTases"/>
</dbReference>
<feature type="transmembrane region" description="Helical" evidence="5">
    <location>
        <begin position="31"/>
        <end position="50"/>
    </location>
</feature>
<evidence type="ECO:0000313" key="7">
    <source>
        <dbReference type="EMBL" id="RAL13424.1"/>
    </source>
</evidence>
<keyword evidence="2" id="KW-0808">Transferase</keyword>
<gene>
    <name evidence="7" type="ORF">BO97DRAFT_433725</name>
</gene>
<proteinExistence type="inferred from homology"/>
<dbReference type="STRING" id="1450537.A0A395I4X2"/>
<keyword evidence="5" id="KW-0812">Transmembrane</keyword>
<evidence type="ECO:0000256" key="3">
    <source>
        <dbReference type="ARBA" id="ARBA00022691"/>
    </source>
</evidence>
<feature type="domain" description="Methyltransferase" evidence="6">
    <location>
        <begin position="67"/>
        <end position="164"/>
    </location>
</feature>
<dbReference type="AlphaFoldDB" id="A0A395I4X2"/>
<dbReference type="OrthoDB" id="2094832at2759"/>
<dbReference type="Proteomes" id="UP000248961">
    <property type="component" value="Unassembled WGS sequence"/>
</dbReference>
<reference evidence="7 8" key="1">
    <citation type="submission" date="2018-02" db="EMBL/GenBank/DDBJ databases">
        <title>The genomes of Aspergillus section Nigri reveals drivers in fungal speciation.</title>
        <authorList>
            <consortium name="DOE Joint Genome Institute"/>
            <person name="Vesth T.C."/>
            <person name="Nybo J."/>
            <person name="Theobald S."/>
            <person name="Brandl J."/>
            <person name="Frisvad J.C."/>
            <person name="Nielsen K.F."/>
            <person name="Lyhne E.K."/>
            <person name="Kogle M.E."/>
            <person name="Kuo A."/>
            <person name="Riley R."/>
            <person name="Clum A."/>
            <person name="Nolan M."/>
            <person name="Lipzen A."/>
            <person name="Salamov A."/>
            <person name="Henrissat B."/>
            <person name="Wiebenga A."/>
            <person name="De vries R.P."/>
            <person name="Grigoriev I.V."/>
            <person name="Mortensen U.H."/>
            <person name="Andersen M.R."/>
            <person name="Baker S.E."/>
        </authorList>
    </citation>
    <scope>NUCLEOTIDE SEQUENCE [LARGE SCALE GENOMIC DNA]</scope>
    <source>
        <strain evidence="7 8">CBS 101889</strain>
    </source>
</reference>
<dbReference type="PANTHER" id="PTHR35897">
    <property type="entry name" value="METHYLTRANSFERASE AUSD"/>
    <property type="match status" value="1"/>
</dbReference>
<evidence type="ECO:0000313" key="8">
    <source>
        <dbReference type="Proteomes" id="UP000248961"/>
    </source>
</evidence>
<keyword evidence="3" id="KW-0949">S-adenosyl-L-methionine</keyword>
<dbReference type="Pfam" id="PF13649">
    <property type="entry name" value="Methyltransf_25"/>
    <property type="match status" value="1"/>
</dbReference>
<dbReference type="VEuPathDB" id="FungiDB:BO97DRAFT_433725"/>
<accession>A0A395I4X2</accession>
<evidence type="ECO:0000256" key="4">
    <source>
        <dbReference type="ARBA" id="ARBA00038314"/>
    </source>
</evidence>
<evidence type="ECO:0000256" key="1">
    <source>
        <dbReference type="ARBA" id="ARBA00005179"/>
    </source>
</evidence>